<comment type="caution">
    <text evidence="1">The sequence shown here is derived from an EMBL/GenBank/DDBJ whole genome shotgun (WGS) entry which is preliminary data.</text>
</comment>
<dbReference type="EMBL" id="DQHO01000003">
    <property type="protein sequence ID" value="HCS93116.1"/>
    <property type="molecule type" value="Genomic_DNA"/>
</dbReference>
<dbReference type="Proteomes" id="UP000262195">
    <property type="component" value="Unassembled WGS sequence"/>
</dbReference>
<dbReference type="AlphaFoldDB" id="A0A3D4S3B6"/>
<proteinExistence type="predicted"/>
<name>A0A3D4S3B6_9ENTE</name>
<dbReference type="STRING" id="1121105.GCA_000421665_01303"/>
<sequence length="63" mass="7579">MRPIQYTAFYCYDKKLSLMLKDKGYTRLAVATNQSSNNQFAIYVRDEQLDKEIKQYYKTNKIK</sequence>
<evidence type="ECO:0008006" key="3">
    <source>
        <dbReference type="Google" id="ProtNLM"/>
    </source>
</evidence>
<organism evidence="1 2">
    <name type="scientific">Bavariicoccus seileri</name>
    <dbReference type="NCBI Taxonomy" id="549685"/>
    <lineage>
        <taxon>Bacteria</taxon>
        <taxon>Bacillati</taxon>
        <taxon>Bacillota</taxon>
        <taxon>Bacilli</taxon>
        <taxon>Lactobacillales</taxon>
        <taxon>Enterococcaceae</taxon>
        <taxon>Bavariicoccus</taxon>
    </lineage>
</organism>
<gene>
    <name evidence="1" type="ORF">DIW15_00200</name>
</gene>
<protein>
    <recommendedName>
        <fullName evidence="3">DUF5659 domain-containing protein</fullName>
    </recommendedName>
</protein>
<evidence type="ECO:0000313" key="1">
    <source>
        <dbReference type="EMBL" id="HCS93116.1"/>
    </source>
</evidence>
<accession>A0A3D4S3B6</accession>
<evidence type="ECO:0000313" key="2">
    <source>
        <dbReference type="Proteomes" id="UP000262195"/>
    </source>
</evidence>
<reference evidence="1 2" key="1">
    <citation type="journal article" date="2018" name="Nat. Biotechnol.">
        <title>A standardized bacterial taxonomy based on genome phylogeny substantially revises the tree of life.</title>
        <authorList>
            <person name="Parks D.H."/>
            <person name="Chuvochina M."/>
            <person name="Waite D.W."/>
            <person name="Rinke C."/>
            <person name="Skarshewski A."/>
            <person name="Chaumeil P.A."/>
            <person name="Hugenholtz P."/>
        </authorList>
    </citation>
    <scope>NUCLEOTIDE SEQUENCE [LARGE SCALE GENOMIC DNA]</scope>
    <source>
        <strain evidence="1">UBA11306</strain>
    </source>
</reference>